<dbReference type="InterPro" id="IPR050883">
    <property type="entry name" value="PNGase"/>
</dbReference>
<dbReference type="FunFam" id="1.20.1610.10:FF:000001">
    <property type="entry name" value="Putative alpha-1,2-mannosidase"/>
    <property type="match status" value="1"/>
</dbReference>
<proteinExistence type="predicted"/>
<dbReference type="InterPro" id="IPR012939">
    <property type="entry name" value="Glyco_hydro_92"/>
</dbReference>
<evidence type="ECO:0000256" key="2">
    <source>
        <dbReference type="ARBA" id="ARBA00011245"/>
    </source>
</evidence>
<dbReference type="STRING" id="1379910.TH63_14550"/>
<dbReference type="FunFam" id="3.30.2080.10:FF:000001">
    <property type="entry name" value="Alpha-1,2-mannosidase subfamily"/>
    <property type="match status" value="1"/>
</dbReference>
<keyword evidence="3" id="KW-0106">Calcium</keyword>
<feature type="domain" description="Glycosyl hydrolase family 92 N-terminal" evidence="5">
    <location>
        <begin position="38"/>
        <end position="260"/>
    </location>
</feature>
<dbReference type="PANTHER" id="PTHR12143:SF39">
    <property type="entry name" value="SECRETED PROTEIN"/>
    <property type="match status" value="1"/>
</dbReference>
<evidence type="ECO:0000256" key="1">
    <source>
        <dbReference type="ARBA" id="ARBA00001913"/>
    </source>
</evidence>
<feature type="domain" description="Glycosyl hydrolase family 92" evidence="4">
    <location>
        <begin position="267"/>
        <end position="729"/>
    </location>
</feature>
<dbReference type="NCBIfam" id="TIGR01180">
    <property type="entry name" value="aman2_put"/>
    <property type="match status" value="1"/>
</dbReference>
<sequence>MKIKTGAFGVMLSLGLAAGCALQKQGEPGKATAGVDKVDPFVGTGGHGHTYPGAVVPFGMVQVSPDNGTEGWDWCSGYHYSDSLIAGFSQTHLSGTGIGDLCDVSFMPQYLPDLARNPRQKFSHANESAEPGFYTVTLNNKINVALTATERVGLHQYQFPADSAKGVVLDLGFRINWDKPTETRITVVNDTLVTGMRRSTGWARKQWVYFAAVFSEPIQKTQLLDSVKTKAGKEVHGVKAKALFTFAKGPKPLLLKVGISNASTEGALQNIRQELPGWDFKRVARQARNQWAQEMGKIQASFIEPGMDTIFYSALYHTALAPSLFSDVKGQYKGFRDTVTTVPFQRYTVFSLWDTFRATHPLFTITQPDRVPDMLNSLLQGYKEHGLLPVWELSGNEANTMTGYHAVPVLADALMKGYLPEKANEIYAAMEASAAQNVRGTDFYRTYGYIPADKDGWSVTKTLEYAYDDWCIAQVAKKLNKPQDYQKYMKRAASYKALFDKQTRFMRGKNANGSWVSPFDPFHSEHGFDGIYIEGTAWQHSWIVPHDVQGLINLFGSDASFIQHLDSTFNVTSKMTGPNVSPDISGLIGQYAHGNEPSHHIAYLYNYAGKPWKTQEKVRQIMTTMYSSKPDGLAGNEDCGQMSAWYVFSAMGFYPVNPADGNYVLGSPLVTQARIEVGPNKYFEVEAKNNSTRNLYVQAVSLNGKALERSYITHQEVMQGGKLTFVMGDTPNQKWATAPAQSPPSMTGR</sequence>
<dbReference type="Proteomes" id="UP000036458">
    <property type="component" value="Chromosome"/>
</dbReference>
<dbReference type="GO" id="GO:0000224">
    <property type="term" value="F:peptide-N4-(N-acetyl-beta-glucosaminyl)asparagine amidase activity"/>
    <property type="evidence" value="ECO:0007669"/>
    <property type="project" value="TreeGrafter"/>
</dbReference>
<dbReference type="GO" id="GO:0005829">
    <property type="term" value="C:cytosol"/>
    <property type="evidence" value="ECO:0007669"/>
    <property type="project" value="TreeGrafter"/>
</dbReference>
<dbReference type="Pfam" id="PF07971">
    <property type="entry name" value="Glyco_hydro_92"/>
    <property type="match status" value="1"/>
</dbReference>
<dbReference type="PROSITE" id="PS51257">
    <property type="entry name" value="PROKAR_LIPOPROTEIN"/>
    <property type="match status" value="1"/>
</dbReference>
<dbReference type="Gene3D" id="2.70.98.10">
    <property type="match status" value="1"/>
</dbReference>
<dbReference type="Gene3D" id="3.30.2080.10">
    <property type="entry name" value="GH92 mannosidase domain"/>
    <property type="match status" value="1"/>
</dbReference>
<comment type="subunit">
    <text evidence="2">Monomer.</text>
</comment>
<dbReference type="RefSeq" id="WP_048921577.1">
    <property type="nucleotide sequence ID" value="NZ_CP010777.1"/>
</dbReference>
<dbReference type="Gene3D" id="1.20.1050.60">
    <property type="entry name" value="alpha-1,2-mannosidase"/>
    <property type="match status" value="1"/>
</dbReference>
<dbReference type="GO" id="GO:0006516">
    <property type="term" value="P:glycoprotein catabolic process"/>
    <property type="evidence" value="ECO:0007669"/>
    <property type="project" value="TreeGrafter"/>
</dbReference>
<dbReference type="InterPro" id="IPR014718">
    <property type="entry name" value="GH-type_carb-bd"/>
</dbReference>
<dbReference type="GO" id="GO:0030246">
    <property type="term" value="F:carbohydrate binding"/>
    <property type="evidence" value="ECO:0007669"/>
    <property type="project" value="InterPro"/>
</dbReference>
<dbReference type="PANTHER" id="PTHR12143">
    <property type="entry name" value="PEPTIDE N-GLYCANASE PNGASE -RELATED"/>
    <property type="match status" value="1"/>
</dbReference>
<evidence type="ECO:0000256" key="3">
    <source>
        <dbReference type="ARBA" id="ARBA00022837"/>
    </source>
</evidence>
<evidence type="ECO:0000313" key="7">
    <source>
        <dbReference type="Proteomes" id="UP000036458"/>
    </source>
</evidence>
<protein>
    <submittedName>
        <fullName evidence="6">Alpha-mannosidase</fullName>
    </submittedName>
</protein>
<dbReference type="InterPro" id="IPR041371">
    <property type="entry name" value="GH92_N"/>
</dbReference>
<dbReference type="Pfam" id="PF17678">
    <property type="entry name" value="Glyco_hydro_92N"/>
    <property type="match status" value="1"/>
</dbReference>
<dbReference type="FunFam" id="1.20.1050.60:FF:000001">
    <property type="entry name" value="Putative alpha-1,2-mannosidase"/>
    <property type="match status" value="1"/>
</dbReference>
<dbReference type="PATRIC" id="fig|1379910.4.peg.3169"/>
<dbReference type="InterPro" id="IPR008928">
    <property type="entry name" value="6-hairpin_glycosidase_sf"/>
</dbReference>
<comment type="cofactor">
    <cofactor evidence="1">
        <name>Ca(2+)</name>
        <dbReference type="ChEBI" id="CHEBI:29108"/>
    </cofactor>
</comment>
<reference evidence="6 7" key="1">
    <citation type="submission" date="2015-01" db="EMBL/GenBank/DDBJ databases">
        <title>Rufibacter sp./DG31D/ whole genome sequencing.</title>
        <authorList>
            <person name="Kim M.K."/>
            <person name="Srinivasan S."/>
            <person name="Lee J.-J."/>
        </authorList>
    </citation>
    <scope>NUCLEOTIDE SEQUENCE [LARGE SCALE GENOMIC DNA]</scope>
    <source>
        <strain evidence="6 7">DG31D</strain>
    </source>
</reference>
<organism evidence="6 7">
    <name type="scientific">Rufibacter radiotolerans</name>
    <dbReference type="NCBI Taxonomy" id="1379910"/>
    <lineage>
        <taxon>Bacteria</taxon>
        <taxon>Pseudomonadati</taxon>
        <taxon>Bacteroidota</taxon>
        <taxon>Cytophagia</taxon>
        <taxon>Cytophagales</taxon>
        <taxon>Hymenobacteraceae</taxon>
        <taxon>Rufibacter</taxon>
    </lineage>
</organism>
<accession>A0A0H4W830</accession>
<dbReference type="GO" id="GO:0005975">
    <property type="term" value="P:carbohydrate metabolic process"/>
    <property type="evidence" value="ECO:0007669"/>
    <property type="project" value="InterPro"/>
</dbReference>
<evidence type="ECO:0000313" key="6">
    <source>
        <dbReference type="EMBL" id="AKQ46576.1"/>
    </source>
</evidence>
<dbReference type="Gene3D" id="1.20.1610.10">
    <property type="entry name" value="alpha-1,2-mannosidases domains"/>
    <property type="match status" value="1"/>
</dbReference>
<name>A0A0H4W830_9BACT</name>
<dbReference type="InterPro" id="IPR005887">
    <property type="entry name" value="GH92_a_mannosidase_put"/>
</dbReference>
<gene>
    <name evidence="6" type="ORF">TH63_14550</name>
</gene>
<dbReference type="OrthoDB" id="9804511at2"/>
<dbReference type="EMBL" id="CP010777">
    <property type="protein sequence ID" value="AKQ46576.1"/>
    <property type="molecule type" value="Genomic_DNA"/>
</dbReference>
<evidence type="ECO:0000259" key="5">
    <source>
        <dbReference type="Pfam" id="PF17678"/>
    </source>
</evidence>
<dbReference type="KEGG" id="ruf:TH63_14550"/>
<dbReference type="AlphaFoldDB" id="A0A0H4W830"/>
<keyword evidence="7" id="KW-1185">Reference proteome</keyword>
<dbReference type="SUPFAM" id="SSF48208">
    <property type="entry name" value="Six-hairpin glycosidases"/>
    <property type="match status" value="1"/>
</dbReference>
<evidence type="ECO:0000259" key="4">
    <source>
        <dbReference type="Pfam" id="PF07971"/>
    </source>
</evidence>